<dbReference type="AlphaFoldDB" id="A0A4Q5IXC1"/>
<organism evidence="2 3">
    <name type="scientific">Nocardioides iriomotensis</name>
    <dbReference type="NCBI Taxonomy" id="715784"/>
    <lineage>
        <taxon>Bacteria</taxon>
        <taxon>Bacillati</taxon>
        <taxon>Actinomycetota</taxon>
        <taxon>Actinomycetes</taxon>
        <taxon>Propionibacteriales</taxon>
        <taxon>Nocardioidaceae</taxon>
        <taxon>Nocardioides</taxon>
    </lineage>
</organism>
<evidence type="ECO:0000256" key="1">
    <source>
        <dbReference type="SAM" id="MobiDB-lite"/>
    </source>
</evidence>
<dbReference type="InterPro" id="IPR036390">
    <property type="entry name" value="WH_DNA-bd_sf"/>
</dbReference>
<dbReference type="RefSeq" id="WP_129988418.1">
    <property type="nucleotide sequence ID" value="NZ_SDPU01000028.1"/>
</dbReference>
<dbReference type="InterPro" id="IPR036388">
    <property type="entry name" value="WH-like_DNA-bd_sf"/>
</dbReference>
<dbReference type="OrthoDB" id="3399802at2"/>
<proteinExistence type="predicted"/>
<dbReference type="Gene3D" id="1.10.10.10">
    <property type="entry name" value="Winged helix-like DNA-binding domain superfamily/Winged helix DNA-binding domain"/>
    <property type="match status" value="1"/>
</dbReference>
<sequence length="255" mass="27448">MTDELGEQVASVAVLAEPARWQLYRYVAASPEPVSREQAAAALDMALHSAKFHLDRLADEGLLEVEYRRLTGRTGPGAGRPSKLYRRADRQVSIALPGRRYDLAGDLLAAAVERSMRDGRPVRDAVAEVAREAGVELAADRGTASGDLELVLDVLTGLDYEPRLDAGQVCLANCPFDRLAKEHTELVCGMNLSLLTGVVDGLRITTLRPRLDPEPGYCCVKLAGSPPETSRTATGEFSSSTSARSSSRGRPPETC</sequence>
<feature type="compositionally biased region" description="Polar residues" evidence="1">
    <location>
        <begin position="227"/>
        <end position="237"/>
    </location>
</feature>
<comment type="caution">
    <text evidence="2">The sequence shown here is derived from an EMBL/GenBank/DDBJ whole genome shotgun (WGS) entry which is preliminary data.</text>
</comment>
<dbReference type="Pfam" id="PF12840">
    <property type="entry name" value="HTH_20"/>
    <property type="match status" value="1"/>
</dbReference>
<accession>A0A4Q5IXC1</accession>
<evidence type="ECO:0000313" key="2">
    <source>
        <dbReference type="EMBL" id="RYU10827.1"/>
    </source>
</evidence>
<protein>
    <submittedName>
        <fullName evidence="2">Transcriptional regulator</fullName>
    </submittedName>
</protein>
<feature type="compositionally biased region" description="Low complexity" evidence="1">
    <location>
        <begin position="238"/>
        <end position="249"/>
    </location>
</feature>
<dbReference type="EMBL" id="SDPU01000028">
    <property type="protein sequence ID" value="RYU10827.1"/>
    <property type="molecule type" value="Genomic_DNA"/>
</dbReference>
<keyword evidence="3" id="KW-1185">Reference proteome</keyword>
<dbReference type="SUPFAM" id="SSF46785">
    <property type="entry name" value="Winged helix' DNA-binding domain"/>
    <property type="match status" value="1"/>
</dbReference>
<evidence type="ECO:0000313" key="3">
    <source>
        <dbReference type="Proteomes" id="UP000291189"/>
    </source>
</evidence>
<gene>
    <name evidence="2" type="ORF">ETU37_16425</name>
</gene>
<dbReference type="Proteomes" id="UP000291189">
    <property type="component" value="Unassembled WGS sequence"/>
</dbReference>
<reference evidence="2 3" key="1">
    <citation type="submission" date="2019-01" db="EMBL/GenBank/DDBJ databases">
        <title>Nocardioides guangzhouensis sp. nov., an actinobacterium isolated from soil.</title>
        <authorList>
            <person name="Fu Y."/>
            <person name="Cai Y."/>
            <person name="Lin Z."/>
            <person name="Chen P."/>
        </authorList>
    </citation>
    <scope>NUCLEOTIDE SEQUENCE [LARGE SCALE GENOMIC DNA]</scope>
    <source>
        <strain evidence="2 3">NBRC 105384</strain>
    </source>
</reference>
<name>A0A4Q5IXC1_9ACTN</name>
<feature type="region of interest" description="Disordered" evidence="1">
    <location>
        <begin position="222"/>
        <end position="255"/>
    </location>
</feature>